<name>A0AC35TFI8_9BILA</name>
<dbReference type="Proteomes" id="UP000095286">
    <property type="component" value="Unplaced"/>
</dbReference>
<protein>
    <submittedName>
        <fullName evidence="2">TIL domain-containing protein</fullName>
    </submittedName>
</protein>
<reference evidence="2" key="1">
    <citation type="submission" date="2016-11" db="UniProtKB">
        <authorList>
            <consortium name="WormBaseParasite"/>
        </authorList>
    </citation>
    <scope>IDENTIFICATION</scope>
    <source>
        <strain evidence="2">KR3021</strain>
    </source>
</reference>
<evidence type="ECO:0000313" key="1">
    <source>
        <dbReference type="Proteomes" id="UP000095286"/>
    </source>
</evidence>
<organism evidence="1 2">
    <name type="scientific">Rhabditophanes sp. KR3021</name>
    <dbReference type="NCBI Taxonomy" id="114890"/>
    <lineage>
        <taxon>Eukaryota</taxon>
        <taxon>Metazoa</taxon>
        <taxon>Ecdysozoa</taxon>
        <taxon>Nematoda</taxon>
        <taxon>Chromadorea</taxon>
        <taxon>Rhabditida</taxon>
        <taxon>Tylenchina</taxon>
        <taxon>Panagrolaimomorpha</taxon>
        <taxon>Strongyloidoidea</taxon>
        <taxon>Alloionematidae</taxon>
        <taxon>Rhabditophanes</taxon>
    </lineage>
</organism>
<dbReference type="WBParaSite" id="RSKR_0000001400.1">
    <property type="protein sequence ID" value="RSKR_0000001400.1"/>
    <property type="gene ID" value="RSKR_0000001400"/>
</dbReference>
<accession>A0AC35TFI8</accession>
<sequence length="201" mass="22029">MIVKGRLGGDKEMDCRGGGSLLGLAGMKVILIFALVVLAVIFWDSVNCLHKPRKKGRKSVKRVVKKIVPKKKPPPITKAVAVISDVACEHAYEIPWKKGYWCGAFCNKLDGAPLKCNDKNKPPTCLCRPNYAKSNAGICVPQSMCKDDVDLDEATADDLKHDGVFEEEAPVLEDAGDNTNSTATEEIEVEEEVDMEEEEPI</sequence>
<evidence type="ECO:0000313" key="2">
    <source>
        <dbReference type="WBParaSite" id="RSKR_0000001400.1"/>
    </source>
</evidence>
<proteinExistence type="predicted"/>